<accession>A0A1Z4V515</accession>
<dbReference type="AlphaFoldDB" id="A0A1Z4V515"/>
<proteinExistence type="predicted"/>
<sequence>MSLTVKELEEIQIAYPDYPMELVDGTPRKNFYGLRHAISQL</sequence>
<gene>
    <name evidence="1" type="ORF">NIES806_27470</name>
</gene>
<dbReference type="KEGG" id="dcm:NIES806_27470"/>
<keyword evidence="2" id="KW-1185">Reference proteome</keyword>
<organism evidence="1 2">
    <name type="scientific">Dolichospermum compactum NIES-806</name>
    <dbReference type="NCBI Taxonomy" id="1973481"/>
    <lineage>
        <taxon>Bacteria</taxon>
        <taxon>Bacillati</taxon>
        <taxon>Cyanobacteriota</taxon>
        <taxon>Cyanophyceae</taxon>
        <taxon>Nostocales</taxon>
        <taxon>Aphanizomenonaceae</taxon>
        <taxon>Dolichospermum</taxon>
        <taxon>Dolichospermum compactum</taxon>
    </lineage>
</organism>
<evidence type="ECO:0000313" key="1">
    <source>
        <dbReference type="EMBL" id="BAZ86534.1"/>
    </source>
</evidence>
<dbReference type="Proteomes" id="UP000218702">
    <property type="component" value="Chromosome"/>
</dbReference>
<reference evidence="1 2" key="1">
    <citation type="submission" date="2017-06" db="EMBL/GenBank/DDBJ databases">
        <title>Genome sequencing of cyanobaciteial culture collection at National Institute for Environmental Studies (NIES).</title>
        <authorList>
            <person name="Hirose Y."/>
            <person name="Shimura Y."/>
            <person name="Fujisawa T."/>
            <person name="Nakamura Y."/>
            <person name="Kawachi M."/>
        </authorList>
    </citation>
    <scope>NUCLEOTIDE SEQUENCE [LARGE SCALE GENOMIC DNA]</scope>
    <source>
        <strain evidence="1 2">NIES-806</strain>
    </source>
</reference>
<name>A0A1Z4V515_9CYAN</name>
<evidence type="ECO:0000313" key="2">
    <source>
        <dbReference type="Proteomes" id="UP000218702"/>
    </source>
</evidence>
<dbReference type="EMBL" id="AP018316">
    <property type="protein sequence ID" value="BAZ86534.1"/>
    <property type="molecule type" value="Genomic_DNA"/>
</dbReference>
<dbReference type="RefSeq" id="WP_269076467.1">
    <property type="nucleotide sequence ID" value="NZ_AP018316.1"/>
</dbReference>
<protein>
    <submittedName>
        <fullName evidence="1">Uncharacterized protein</fullName>
    </submittedName>
</protein>